<protein>
    <submittedName>
        <fullName evidence="2">Unannotated protein</fullName>
    </submittedName>
</protein>
<proteinExistence type="predicted"/>
<dbReference type="AlphaFoldDB" id="A0A6J7EG95"/>
<organism evidence="2">
    <name type="scientific">freshwater metagenome</name>
    <dbReference type="NCBI Taxonomy" id="449393"/>
    <lineage>
        <taxon>unclassified sequences</taxon>
        <taxon>metagenomes</taxon>
        <taxon>ecological metagenomes</taxon>
    </lineage>
</organism>
<reference evidence="2" key="1">
    <citation type="submission" date="2020-05" db="EMBL/GenBank/DDBJ databases">
        <authorList>
            <person name="Chiriac C."/>
            <person name="Salcher M."/>
            <person name="Ghai R."/>
            <person name="Kavagutti S V."/>
        </authorList>
    </citation>
    <scope>NUCLEOTIDE SEQUENCE</scope>
</reference>
<name>A0A6J7EG95_9ZZZZ</name>
<dbReference type="EMBL" id="CAFBLR010000133">
    <property type="protein sequence ID" value="CAB4880320.1"/>
    <property type="molecule type" value="Genomic_DNA"/>
</dbReference>
<evidence type="ECO:0000313" key="2">
    <source>
        <dbReference type="EMBL" id="CAB4880320.1"/>
    </source>
</evidence>
<dbReference type="EMBL" id="CAEZYY010000007">
    <property type="protein sequence ID" value="CAB4747553.1"/>
    <property type="molecule type" value="Genomic_DNA"/>
</dbReference>
<accession>A0A6J7EG95</accession>
<sequence>MVVPTVRPEELIHRQVEILVMGELHVAANIPREPLIVDER</sequence>
<evidence type="ECO:0000313" key="1">
    <source>
        <dbReference type="EMBL" id="CAB4747553.1"/>
    </source>
</evidence>
<gene>
    <name evidence="1" type="ORF">UFOPK2806_00809</name>
    <name evidence="2" type="ORF">UFOPK3417_01308</name>
</gene>